<dbReference type="InterPro" id="IPR016169">
    <property type="entry name" value="FAD-bd_PCMH_sub2"/>
</dbReference>
<reference evidence="7" key="1">
    <citation type="submission" date="2020-11" db="EMBL/GenBank/DDBJ databases">
        <authorList>
            <consortium name="DOE Joint Genome Institute"/>
            <person name="Ahrendt S."/>
            <person name="Riley R."/>
            <person name="Andreopoulos W."/>
            <person name="Labutti K."/>
            <person name="Pangilinan J."/>
            <person name="Ruiz-Duenas F.J."/>
            <person name="Barrasa J.M."/>
            <person name="Sanchez-Garcia M."/>
            <person name="Camarero S."/>
            <person name="Miyauchi S."/>
            <person name="Serrano A."/>
            <person name="Linde D."/>
            <person name="Babiker R."/>
            <person name="Drula E."/>
            <person name="Ayuso-Fernandez I."/>
            <person name="Pacheco R."/>
            <person name="Padilla G."/>
            <person name="Ferreira P."/>
            <person name="Barriuso J."/>
            <person name="Kellner H."/>
            <person name="Castanera R."/>
            <person name="Alfaro M."/>
            <person name="Ramirez L."/>
            <person name="Pisabarro A.G."/>
            <person name="Kuo A."/>
            <person name="Tritt A."/>
            <person name="Lipzen A."/>
            <person name="He G."/>
            <person name="Yan M."/>
            <person name="Ng V."/>
            <person name="Cullen D."/>
            <person name="Martin F."/>
            <person name="Rosso M.-N."/>
            <person name="Henrissat B."/>
            <person name="Hibbett D."/>
            <person name="Martinez A.T."/>
            <person name="Grigoriev I.V."/>
        </authorList>
    </citation>
    <scope>NUCLEOTIDE SEQUENCE</scope>
    <source>
        <strain evidence="7">CIRM-BRFM 674</strain>
    </source>
</reference>
<comment type="similarity">
    <text evidence="1">Belongs to the oxygen-dependent FAD-linked oxidoreductase family.</text>
</comment>
<evidence type="ECO:0000313" key="8">
    <source>
        <dbReference type="Proteomes" id="UP000807469"/>
    </source>
</evidence>
<comment type="caution">
    <text evidence="7">The sequence shown here is derived from an EMBL/GenBank/DDBJ whole genome shotgun (WGS) entry which is preliminary data.</text>
</comment>
<dbReference type="AlphaFoldDB" id="A0A9P5YRM1"/>
<evidence type="ECO:0000256" key="1">
    <source>
        <dbReference type="ARBA" id="ARBA00005466"/>
    </source>
</evidence>
<feature type="signal peptide" evidence="5">
    <location>
        <begin position="1"/>
        <end position="16"/>
    </location>
</feature>
<evidence type="ECO:0000256" key="5">
    <source>
        <dbReference type="SAM" id="SignalP"/>
    </source>
</evidence>
<evidence type="ECO:0000256" key="2">
    <source>
        <dbReference type="ARBA" id="ARBA00022630"/>
    </source>
</evidence>
<evidence type="ECO:0000256" key="3">
    <source>
        <dbReference type="ARBA" id="ARBA00022827"/>
    </source>
</evidence>
<feature type="domain" description="FAD-binding PCMH-type" evidence="6">
    <location>
        <begin position="67"/>
        <end position="237"/>
    </location>
</feature>
<dbReference type="PANTHER" id="PTHR42973">
    <property type="entry name" value="BINDING OXIDOREDUCTASE, PUTATIVE (AFU_ORTHOLOGUE AFUA_1G17690)-RELATED"/>
    <property type="match status" value="1"/>
</dbReference>
<dbReference type="PROSITE" id="PS51387">
    <property type="entry name" value="FAD_PCMH"/>
    <property type="match status" value="1"/>
</dbReference>
<keyword evidence="2" id="KW-0285">Flavoprotein</keyword>
<protein>
    <submittedName>
        <fullName evidence="7">FAD-binding domain-containing protein</fullName>
    </submittedName>
</protein>
<gene>
    <name evidence="7" type="ORF">BDN70DRAFT_938005</name>
</gene>
<dbReference type="PANTHER" id="PTHR42973:SF13">
    <property type="entry name" value="FAD-BINDING PCMH-TYPE DOMAIN-CONTAINING PROTEIN"/>
    <property type="match status" value="1"/>
</dbReference>
<dbReference type="SUPFAM" id="SSF56176">
    <property type="entry name" value="FAD-binding/transporter-associated domain-like"/>
    <property type="match status" value="1"/>
</dbReference>
<evidence type="ECO:0000259" key="6">
    <source>
        <dbReference type="PROSITE" id="PS51387"/>
    </source>
</evidence>
<feature type="chain" id="PRO_5040129378" evidence="5">
    <location>
        <begin position="17"/>
        <end position="493"/>
    </location>
</feature>
<dbReference type="InterPro" id="IPR036318">
    <property type="entry name" value="FAD-bd_PCMH-like_sf"/>
</dbReference>
<dbReference type="GO" id="GO:0071949">
    <property type="term" value="F:FAD binding"/>
    <property type="evidence" value="ECO:0007669"/>
    <property type="project" value="InterPro"/>
</dbReference>
<keyword evidence="3" id="KW-0274">FAD</keyword>
<dbReference type="OrthoDB" id="2151789at2759"/>
<dbReference type="InterPro" id="IPR016167">
    <property type="entry name" value="FAD-bd_PCMH_sub1"/>
</dbReference>
<keyword evidence="8" id="KW-1185">Reference proteome</keyword>
<dbReference type="Gene3D" id="3.40.462.20">
    <property type="match status" value="1"/>
</dbReference>
<dbReference type="Gene3D" id="3.30.43.10">
    <property type="entry name" value="Uridine Diphospho-n-acetylenolpyruvylglucosamine Reductase, domain 2"/>
    <property type="match status" value="1"/>
</dbReference>
<dbReference type="GO" id="GO:0016491">
    <property type="term" value="F:oxidoreductase activity"/>
    <property type="evidence" value="ECO:0007669"/>
    <property type="project" value="UniProtKB-KW"/>
</dbReference>
<dbReference type="Gene3D" id="3.30.465.10">
    <property type="match status" value="1"/>
</dbReference>
<dbReference type="EMBL" id="MU155510">
    <property type="protein sequence ID" value="KAF9472666.1"/>
    <property type="molecule type" value="Genomic_DNA"/>
</dbReference>
<dbReference type="Pfam" id="PF01565">
    <property type="entry name" value="FAD_binding_4"/>
    <property type="match status" value="1"/>
</dbReference>
<dbReference type="InterPro" id="IPR006094">
    <property type="entry name" value="Oxid_FAD_bind_N"/>
</dbReference>
<sequence>MKAFLWSSCFVSLCLSFAFAGTAQPERKSFPDAICVQIAHSISSASEVFYPGDPLYDKGIYHYSAWSSQKSKCVVEAGSPQDVGKILFILGRTKTPFAVKGGGHATNPGFSSSPGVLISMYRFSEITYHAASNTADIGVGLICDDVYATLDPLGVTVLGGRVTGLGIAGFTLGGGYSWKTNEYGLGVDNVVAFQLVQPNGRIVTVTKTSDPELFFGLTGGFNNFGVVTRLTLRTFPQGQVWGGSITLDGSTMPAVKAATTEFQASTDPKGGLIASYGYVTAAEQVVVSLLIFYDAPTPPPGLFDAFLAIPALQSDISTRSYLSLVQSQDVNSTSGLRIMFEAVPIISFTPELSDILLNETIFWGQKLASKSAVALGVSSEIFLPSIYSHNAAKTAFPPVRNIPFQPFVLGYAWDSAEFDADFIRAIHESAAYIHKAAIALGQTALRNAPVYPNYAAIGTPLKDMYGANLPALRALRRRVDPAGVMALTGGWKF</sequence>
<organism evidence="7 8">
    <name type="scientific">Pholiota conissans</name>
    <dbReference type="NCBI Taxonomy" id="109636"/>
    <lineage>
        <taxon>Eukaryota</taxon>
        <taxon>Fungi</taxon>
        <taxon>Dikarya</taxon>
        <taxon>Basidiomycota</taxon>
        <taxon>Agaricomycotina</taxon>
        <taxon>Agaricomycetes</taxon>
        <taxon>Agaricomycetidae</taxon>
        <taxon>Agaricales</taxon>
        <taxon>Agaricineae</taxon>
        <taxon>Strophariaceae</taxon>
        <taxon>Pholiota</taxon>
    </lineage>
</organism>
<dbReference type="Proteomes" id="UP000807469">
    <property type="component" value="Unassembled WGS sequence"/>
</dbReference>
<accession>A0A9P5YRM1</accession>
<keyword evidence="4" id="KW-0560">Oxidoreductase</keyword>
<dbReference type="InterPro" id="IPR050416">
    <property type="entry name" value="FAD-linked_Oxidoreductase"/>
</dbReference>
<keyword evidence="5" id="KW-0732">Signal</keyword>
<name>A0A9P5YRM1_9AGAR</name>
<evidence type="ECO:0000256" key="4">
    <source>
        <dbReference type="ARBA" id="ARBA00023002"/>
    </source>
</evidence>
<evidence type="ECO:0000313" key="7">
    <source>
        <dbReference type="EMBL" id="KAF9472666.1"/>
    </source>
</evidence>
<dbReference type="InterPro" id="IPR016166">
    <property type="entry name" value="FAD-bd_PCMH"/>
</dbReference>
<proteinExistence type="inferred from homology"/>